<keyword evidence="4" id="KW-1003">Cell membrane</keyword>
<evidence type="ECO:0000256" key="10">
    <source>
        <dbReference type="ARBA" id="ARBA00023201"/>
    </source>
</evidence>
<keyword evidence="5 11" id="KW-0812">Transmembrane</keyword>
<accession>A0A1I7W8I3</accession>
<organism evidence="13 14">
    <name type="scientific">Heterorhabditis bacteriophora</name>
    <name type="common">Entomopathogenic nematode worm</name>
    <dbReference type="NCBI Taxonomy" id="37862"/>
    <lineage>
        <taxon>Eukaryota</taxon>
        <taxon>Metazoa</taxon>
        <taxon>Ecdysozoa</taxon>
        <taxon>Nematoda</taxon>
        <taxon>Chromadorea</taxon>
        <taxon>Rhabditida</taxon>
        <taxon>Rhabditina</taxon>
        <taxon>Rhabditomorpha</taxon>
        <taxon>Strongyloidea</taxon>
        <taxon>Heterorhabditidae</taxon>
        <taxon>Heterorhabditis</taxon>
    </lineage>
</organism>
<dbReference type="GO" id="GO:0005886">
    <property type="term" value="C:plasma membrane"/>
    <property type="evidence" value="ECO:0007669"/>
    <property type="project" value="UniProtKB-SubCell"/>
</dbReference>
<comment type="subcellular location">
    <subcellularLocation>
        <location evidence="1">Cell membrane</location>
        <topology evidence="1">Multi-pass membrane protein</topology>
    </subcellularLocation>
</comment>
<feature type="transmembrane region" description="Helical" evidence="11">
    <location>
        <begin position="80"/>
        <end position="100"/>
    </location>
</feature>
<keyword evidence="9 11" id="KW-0472">Membrane</keyword>
<keyword evidence="8" id="KW-0406">Ion transport</keyword>
<keyword evidence="13" id="KW-1185">Reference proteome</keyword>
<dbReference type="InterPro" id="IPR018422">
    <property type="entry name" value="Cation/H_exchanger_CPA1"/>
</dbReference>
<comment type="similarity">
    <text evidence="2">Belongs to the monovalent cation:proton antiporter 1 (CPA1) transporter (TC 2.A.36) family.</text>
</comment>
<proteinExistence type="inferred from homology"/>
<dbReference type="GO" id="GO:0055037">
    <property type="term" value="C:recycling endosome"/>
    <property type="evidence" value="ECO:0007669"/>
    <property type="project" value="TreeGrafter"/>
</dbReference>
<evidence type="ECO:0000256" key="6">
    <source>
        <dbReference type="ARBA" id="ARBA00022989"/>
    </source>
</evidence>
<dbReference type="GO" id="GO:0015386">
    <property type="term" value="F:potassium:proton antiporter activity"/>
    <property type="evidence" value="ECO:0007669"/>
    <property type="project" value="TreeGrafter"/>
</dbReference>
<evidence type="ECO:0000256" key="11">
    <source>
        <dbReference type="SAM" id="Phobius"/>
    </source>
</evidence>
<dbReference type="InterPro" id="IPR006153">
    <property type="entry name" value="Cation/H_exchanger_TM"/>
</dbReference>
<dbReference type="PANTHER" id="PTHR10110">
    <property type="entry name" value="SODIUM/HYDROGEN EXCHANGER"/>
    <property type="match status" value="1"/>
</dbReference>
<keyword evidence="3" id="KW-0813">Transport</keyword>
<evidence type="ECO:0000256" key="7">
    <source>
        <dbReference type="ARBA" id="ARBA00023053"/>
    </source>
</evidence>
<sequence>MKILFVFIFCYIGVSVFVANNQKWNFGFLLFSLISIVLARAFFVYPLCGLLNTNRHPPIPINYQHMLVFAGLRGAMNRQVIYFNIICSTTAAIIMITVFFNGGMTSWMINYLGIKHGSERDRVCNDSSAIPAFSGEAEDQIMGTPLTPSGSNPWDKAFLPRKWYNFDANFMKPLLTHAAPSLEQTLPPFCFPFSRLFTSDRQRAYPVRIYYLIKLKFIVTW</sequence>
<dbReference type="Proteomes" id="UP000095283">
    <property type="component" value="Unplaced"/>
</dbReference>
<evidence type="ECO:0000256" key="1">
    <source>
        <dbReference type="ARBA" id="ARBA00004651"/>
    </source>
</evidence>
<evidence type="ECO:0000256" key="3">
    <source>
        <dbReference type="ARBA" id="ARBA00022448"/>
    </source>
</evidence>
<protein>
    <submittedName>
        <fullName evidence="14">Na_H_Exchanger domain-containing protein</fullName>
    </submittedName>
</protein>
<evidence type="ECO:0000256" key="2">
    <source>
        <dbReference type="ARBA" id="ARBA00007367"/>
    </source>
</evidence>
<keyword evidence="6 11" id="KW-1133">Transmembrane helix</keyword>
<dbReference type="PANTHER" id="PTHR10110:SF187">
    <property type="entry name" value="SODIUM_HYDROGEN EXCHANGER"/>
    <property type="match status" value="1"/>
</dbReference>
<evidence type="ECO:0000256" key="4">
    <source>
        <dbReference type="ARBA" id="ARBA00022475"/>
    </source>
</evidence>
<evidence type="ECO:0000256" key="9">
    <source>
        <dbReference type="ARBA" id="ARBA00023136"/>
    </source>
</evidence>
<dbReference type="PRINTS" id="PR01088">
    <property type="entry name" value="NAHEXCHNGR6"/>
</dbReference>
<keyword evidence="10" id="KW-0739">Sodium transport</keyword>
<keyword evidence="7" id="KW-0915">Sodium</keyword>
<evidence type="ECO:0000256" key="5">
    <source>
        <dbReference type="ARBA" id="ARBA00022692"/>
    </source>
</evidence>
<dbReference type="InterPro" id="IPR002090">
    <property type="entry name" value="NHE-6/7/9"/>
</dbReference>
<dbReference type="Pfam" id="PF00999">
    <property type="entry name" value="Na_H_Exchanger"/>
    <property type="match status" value="1"/>
</dbReference>
<reference evidence="14" key="1">
    <citation type="submission" date="2016-11" db="UniProtKB">
        <authorList>
            <consortium name="WormBaseParasite"/>
        </authorList>
    </citation>
    <scope>IDENTIFICATION</scope>
</reference>
<evidence type="ECO:0000313" key="13">
    <source>
        <dbReference type="Proteomes" id="UP000095283"/>
    </source>
</evidence>
<feature type="domain" description="Cation/H+ exchanger transmembrane" evidence="12">
    <location>
        <begin position="4"/>
        <end position="109"/>
    </location>
</feature>
<feature type="transmembrane region" description="Helical" evidence="11">
    <location>
        <begin position="28"/>
        <end position="48"/>
    </location>
</feature>
<evidence type="ECO:0000313" key="14">
    <source>
        <dbReference type="WBParaSite" id="Hba_00955"/>
    </source>
</evidence>
<dbReference type="WBParaSite" id="Hba_00955">
    <property type="protein sequence ID" value="Hba_00955"/>
    <property type="gene ID" value="Hba_00955"/>
</dbReference>
<dbReference type="GO" id="GO:0098719">
    <property type="term" value="P:sodium ion import across plasma membrane"/>
    <property type="evidence" value="ECO:0007669"/>
    <property type="project" value="TreeGrafter"/>
</dbReference>
<evidence type="ECO:0000259" key="12">
    <source>
        <dbReference type="Pfam" id="PF00999"/>
    </source>
</evidence>
<name>A0A1I7W8I3_HETBA</name>
<dbReference type="GO" id="GO:0051453">
    <property type="term" value="P:regulation of intracellular pH"/>
    <property type="evidence" value="ECO:0007669"/>
    <property type="project" value="TreeGrafter"/>
</dbReference>
<evidence type="ECO:0000256" key="8">
    <source>
        <dbReference type="ARBA" id="ARBA00023065"/>
    </source>
</evidence>
<dbReference type="AlphaFoldDB" id="A0A1I7W8I3"/>
<dbReference type="GO" id="GO:0015385">
    <property type="term" value="F:sodium:proton antiporter activity"/>
    <property type="evidence" value="ECO:0007669"/>
    <property type="project" value="InterPro"/>
</dbReference>